<protein>
    <submittedName>
        <fullName evidence="1">Uncharacterized protein</fullName>
    </submittedName>
</protein>
<dbReference type="EMBL" id="LR796612">
    <property type="protein sequence ID" value="CAB4154207.1"/>
    <property type="molecule type" value="Genomic_DNA"/>
</dbReference>
<accession>A0A6J5N623</accession>
<name>A0A6J5N623_9CAUD</name>
<reference evidence="1" key="1">
    <citation type="submission" date="2020-04" db="EMBL/GenBank/DDBJ databases">
        <authorList>
            <person name="Chiriac C."/>
            <person name="Salcher M."/>
            <person name="Ghai R."/>
            <person name="Kavagutti S V."/>
        </authorList>
    </citation>
    <scope>NUCLEOTIDE SEQUENCE</scope>
</reference>
<sequence>MSNPGFLLAEDAAVKARFSNIAVSDDREATRVADVFFRYPDGEKEKNYPFITIENVGITHNRSLQHSEQNYYYSNDFAGASLSPSFIDYFPSELDAAGMSTQLGAGSYLKMDSFVPVTLIYQVSTYARSALHDRQLTSKIMRRVVPLRKGFIDVPEDGTIRRFDLMSWGNSDLLDGEAGYRKRIFRKVYTINMSAEIPASDMTSLKHVTSVVGKITNINNSNNSVFIQPFLEVF</sequence>
<evidence type="ECO:0000313" key="1">
    <source>
        <dbReference type="EMBL" id="CAB4154207.1"/>
    </source>
</evidence>
<organism evidence="1">
    <name type="scientific">uncultured Caudovirales phage</name>
    <dbReference type="NCBI Taxonomy" id="2100421"/>
    <lineage>
        <taxon>Viruses</taxon>
        <taxon>Duplodnaviria</taxon>
        <taxon>Heunggongvirae</taxon>
        <taxon>Uroviricota</taxon>
        <taxon>Caudoviricetes</taxon>
        <taxon>Peduoviridae</taxon>
        <taxon>Maltschvirus</taxon>
        <taxon>Maltschvirus maltsch</taxon>
    </lineage>
</organism>
<gene>
    <name evidence="1" type="ORF">UFOVP629_7</name>
</gene>
<proteinExistence type="predicted"/>